<dbReference type="Proteomes" id="UP001523369">
    <property type="component" value="Unassembled WGS sequence"/>
</dbReference>
<comment type="caution">
    <text evidence="1">The sequence shown here is derived from an EMBL/GenBank/DDBJ whole genome shotgun (WGS) entry which is preliminary data.</text>
</comment>
<dbReference type="EMBL" id="JAMYJR010000040">
    <property type="protein sequence ID" value="MCO8275844.1"/>
    <property type="molecule type" value="Genomic_DNA"/>
</dbReference>
<evidence type="ECO:0000313" key="2">
    <source>
        <dbReference type="Proteomes" id="UP001523369"/>
    </source>
</evidence>
<sequence length="208" mass="21976">MRRTVIAGVSAVVVAALVFSVLHLRRDNEWAHGGDDVRVTVDTEVASQSTFAATIERLGAPADRSTMRVTAGQVVVVRVSWTGASGTGSFQVVALDNRVTPPRLLPADGGWASDGETGSNWAGAYEVLADKYDWLADAATPARDTAAVGAPATAAGSVTAWFRPTSENALPFQDADRDIVVALIKVDDSGDVRWARQISGQRPTTSNR</sequence>
<proteinExistence type="predicted"/>
<gene>
    <name evidence="1" type="ORF">M1L60_35220</name>
</gene>
<dbReference type="RefSeq" id="WP_253241880.1">
    <property type="nucleotide sequence ID" value="NZ_JAMYJR010000040.1"/>
</dbReference>
<protein>
    <submittedName>
        <fullName evidence="1">Uncharacterized protein</fullName>
    </submittedName>
</protein>
<name>A0ABT1DY91_9ACTN</name>
<organism evidence="1 2">
    <name type="scientific">Paractinoplanes aksuensis</name>
    <dbReference type="NCBI Taxonomy" id="2939490"/>
    <lineage>
        <taxon>Bacteria</taxon>
        <taxon>Bacillati</taxon>
        <taxon>Actinomycetota</taxon>
        <taxon>Actinomycetes</taxon>
        <taxon>Micromonosporales</taxon>
        <taxon>Micromonosporaceae</taxon>
        <taxon>Paractinoplanes</taxon>
    </lineage>
</organism>
<evidence type="ECO:0000313" key="1">
    <source>
        <dbReference type="EMBL" id="MCO8275844.1"/>
    </source>
</evidence>
<reference evidence="1 2" key="1">
    <citation type="submission" date="2022-06" db="EMBL/GenBank/DDBJ databases">
        <title>New Species of the Genus Actinoplanes, ActinopZanes ferrugineus.</title>
        <authorList>
            <person name="Ding P."/>
        </authorList>
    </citation>
    <scope>NUCLEOTIDE SEQUENCE [LARGE SCALE GENOMIC DNA]</scope>
    <source>
        <strain evidence="1 2">TRM88003</strain>
    </source>
</reference>
<accession>A0ABT1DY91</accession>
<keyword evidence="2" id="KW-1185">Reference proteome</keyword>